<name>W4GPH7_APHAT</name>
<dbReference type="OrthoDB" id="191169at2759"/>
<gene>
    <name evidence="2" type="ORF">H257_06078</name>
</gene>
<evidence type="ECO:0000256" key="1">
    <source>
        <dbReference type="SAM" id="Coils"/>
    </source>
</evidence>
<dbReference type="InterPro" id="IPR037696">
    <property type="entry name" value="CCDC77"/>
</dbReference>
<evidence type="ECO:0000313" key="2">
    <source>
        <dbReference type="EMBL" id="ETV81630.1"/>
    </source>
</evidence>
<reference evidence="2" key="1">
    <citation type="submission" date="2013-12" db="EMBL/GenBank/DDBJ databases">
        <title>The Genome Sequence of Aphanomyces astaci APO3.</title>
        <authorList>
            <consortium name="The Broad Institute Genomics Platform"/>
            <person name="Russ C."/>
            <person name="Tyler B."/>
            <person name="van West P."/>
            <person name="Dieguez-Uribeondo J."/>
            <person name="Young S.K."/>
            <person name="Zeng Q."/>
            <person name="Gargeya S."/>
            <person name="Fitzgerald M."/>
            <person name="Abouelleil A."/>
            <person name="Alvarado L."/>
            <person name="Chapman S.B."/>
            <person name="Gainer-Dewar J."/>
            <person name="Goldberg J."/>
            <person name="Griggs A."/>
            <person name="Gujja S."/>
            <person name="Hansen M."/>
            <person name="Howarth C."/>
            <person name="Imamovic A."/>
            <person name="Ireland A."/>
            <person name="Larimer J."/>
            <person name="McCowan C."/>
            <person name="Murphy C."/>
            <person name="Pearson M."/>
            <person name="Poon T.W."/>
            <person name="Priest M."/>
            <person name="Roberts A."/>
            <person name="Saif S."/>
            <person name="Shea T."/>
            <person name="Sykes S."/>
            <person name="Wortman J."/>
            <person name="Nusbaum C."/>
            <person name="Birren B."/>
        </authorList>
    </citation>
    <scope>NUCLEOTIDE SEQUENCE [LARGE SCALE GENOMIC DNA]</scope>
    <source>
        <strain evidence="2">APO3</strain>
    </source>
</reference>
<protein>
    <submittedName>
        <fullName evidence="2">Uncharacterized protein</fullName>
    </submittedName>
</protein>
<dbReference type="RefSeq" id="XP_009829488.1">
    <property type="nucleotide sequence ID" value="XM_009831186.1"/>
</dbReference>
<dbReference type="VEuPathDB" id="FungiDB:H257_06078"/>
<dbReference type="GeneID" id="20808074"/>
<feature type="coiled-coil region" evidence="1">
    <location>
        <begin position="368"/>
        <end position="395"/>
    </location>
</feature>
<dbReference type="STRING" id="112090.W4GPH7"/>
<proteinExistence type="predicted"/>
<accession>W4GPH7</accession>
<organism evidence="2">
    <name type="scientific">Aphanomyces astaci</name>
    <name type="common">Crayfish plague agent</name>
    <dbReference type="NCBI Taxonomy" id="112090"/>
    <lineage>
        <taxon>Eukaryota</taxon>
        <taxon>Sar</taxon>
        <taxon>Stramenopiles</taxon>
        <taxon>Oomycota</taxon>
        <taxon>Saprolegniomycetes</taxon>
        <taxon>Saprolegniales</taxon>
        <taxon>Verrucalvaceae</taxon>
        <taxon>Aphanomyces</taxon>
    </lineage>
</organism>
<dbReference type="PANTHER" id="PTHR22091">
    <property type="entry name" value="COILED-COIL DOMAIN-CONTAINING PROTEIN 77"/>
    <property type="match status" value="1"/>
</dbReference>
<sequence>MDNDELFGYGSTDHRTNFDKRDAADSKDALLEFYRARCDAFHQERKDLLERFHELDVSRESWHRTQWQNQVHKQEIVDLKVELARVKDSLHAAEETIAVLRAEQDSFKVQEAEDRKRIQHLLHLTHPTSEEVTFFKDCRPGHSLRSPVGAQPHDAVGTHHRSNVSLSEESGFHRAMHQNDKMKRLKRHAATCSTNGGGKVGRVIRTVYLPSEQADSLLLRVQVLTKQLDVNRKLSDDRIQSLLNDLEMVSVESTRQRDAHHLELQTAQTDFAKMQRLLNKSTKDFLVARHDALAAQRSAEEEMARLHSLLRAAEADKEAVQVQAKAETQSIRETIRAEGNLCAEEFRKQAVSRERDIHILKEQYAAVQESYSARISDLQARLAKLRSRYKALEGRRNLEMEGFSRDIATLKRHVVKLENLCYGTKLTNDDIRLLRMDEWHTLNAPDLEAEILHLQDRYRELATNVMQAKR</sequence>
<feature type="coiled-coil region" evidence="1">
    <location>
        <begin position="31"/>
        <end position="103"/>
    </location>
</feature>
<dbReference type="AlphaFoldDB" id="W4GPH7"/>
<dbReference type="PANTHER" id="PTHR22091:SF1">
    <property type="entry name" value="COILED-COIL DOMAIN-CONTAINING PROTEIN 77"/>
    <property type="match status" value="1"/>
</dbReference>
<keyword evidence="1" id="KW-0175">Coiled coil</keyword>
<dbReference type="EMBL" id="KI913124">
    <property type="protein sequence ID" value="ETV81630.1"/>
    <property type="molecule type" value="Genomic_DNA"/>
</dbReference>